<dbReference type="PROSITE" id="PS51257">
    <property type="entry name" value="PROKAR_LIPOPROTEIN"/>
    <property type="match status" value="1"/>
</dbReference>
<evidence type="ECO:0000313" key="4">
    <source>
        <dbReference type="Proteomes" id="UP001605036"/>
    </source>
</evidence>
<evidence type="ECO:0000256" key="1">
    <source>
        <dbReference type="SAM" id="Phobius"/>
    </source>
</evidence>
<feature type="transmembrane region" description="Helical" evidence="1">
    <location>
        <begin position="6"/>
        <end position="26"/>
    </location>
</feature>
<dbReference type="PANTHER" id="PTHR33591:SF2">
    <property type="entry name" value="BETA-CAROTENE ISOMERASE D27"/>
    <property type="match status" value="1"/>
</dbReference>
<dbReference type="Proteomes" id="UP001605036">
    <property type="component" value="Unassembled WGS sequence"/>
</dbReference>
<dbReference type="InterPro" id="IPR038938">
    <property type="entry name" value="D27-like"/>
</dbReference>
<dbReference type="InterPro" id="IPR025114">
    <property type="entry name" value="D27-like_C"/>
</dbReference>
<accession>A0ABD1Z9J2</accession>
<protein>
    <recommendedName>
        <fullName evidence="2">Beta-carotene isomerase D27-like C-terminal domain-containing protein</fullName>
    </recommendedName>
</protein>
<dbReference type="EMBL" id="JBHFFA010000002">
    <property type="protein sequence ID" value="KAL2643579.1"/>
    <property type="molecule type" value="Genomic_DNA"/>
</dbReference>
<organism evidence="3 4">
    <name type="scientific">Riccia fluitans</name>
    <dbReference type="NCBI Taxonomy" id="41844"/>
    <lineage>
        <taxon>Eukaryota</taxon>
        <taxon>Viridiplantae</taxon>
        <taxon>Streptophyta</taxon>
        <taxon>Embryophyta</taxon>
        <taxon>Marchantiophyta</taxon>
        <taxon>Marchantiopsida</taxon>
        <taxon>Marchantiidae</taxon>
        <taxon>Marchantiales</taxon>
        <taxon>Ricciaceae</taxon>
        <taxon>Riccia</taxon>
    </lineage>
</organism>
<name>A0ABD1Z9J2_9MARC</name>
<dbReference type="PANTHER" id="PTHR33591">
    <property type="entry name" value="BETA-CAROTENE ISOMERASE D27"/>
    <property type="match status" value="1"/>
</dbReference>
<dbReference type="Pfam" id="PF13225">
    <property type="entry name" value="D27-like_C"/>
    <property type="match status" value="1"/>
</dbReference>
<feature type="domain" description="Beta-carotene isomerase D27-like C-terminal" evidence="2">
    <location>
        <begin position="30"/>
        <end position="88"/>
    </location>
</feature>
<keyword evidence="1" id="KW-0472">Membrane</keyword>
<evidence type="ECO:0000313" key="3">
    <source>
        <dbReference type="EMBL" id="KAL2643579.1"/>
    </source>
</evidence>
<proteinExistence type="predicted"/>
<keyword evidence="1" id="KW-0812">Transmembrane</keyword>
<sequence>MTGIKLAHPLQSLVVGVVALSCFYILRTRTLLSRVYVHKCKYLEKSKCAGICTHTCKIPTQSFLKEYMAILLAMESNIKENIKDFNCQG</sequence>
<dbReference type="AlphaFoldDB" id="A0ABD1Z9J2"/>
<gene>
    <name evidence="3" type="ORF">R1flu_011166</name>
</gene>
<reference evidence="3 4" key="1">
    <citation type="submission" date="2024-09" db="EMBL/GenBank/DDBJ databases">
        <title>Chromosome-scale assembly of Riccia fluitans.</title>
        <authorList>
            <person name="Paukszto L."/>
            <person name="Sawicki J."/>
            <person name="Karawczyk K."/>
            <person name="Piernik-Szablinska J."/>
            <person name="Szczecinska M."/>
            <person name="Mazdziarz M."/>
        </authorList>
    </citation>
    <scope>NUCLEOTIDE SEQUENCE [LARGE SCALE GENOMIC DNA]</scope>
    <source>
        <strain evidence="3">Rf_01</strain>
        <tissue evidence="3">Aerial parts of the thallus</tissue>
    </source>
</reference>
<comment type="caution">
    <text evidence="3">The sequence shown here is derived from an EMBL/GenBank/DDBJ whole genome shotgun (WGS) entry which is preliminary data.</text>
</comment>
<keyword evidence="1" id="KW-1133">Transmembrane helix</keyword>
<evidence type="ECO:0000259" key="2">
    <source>
        <dbReference type="Pfam" id="PF13225"/>
    </source>
</evidence>
<keyword evidence="4" id="KW-1185">Reference proteome</keyword>